<dbReference type="InParanoid" id="A0A2P5EW60"/>
<evidence type="ECO:0000313" key="1">
    <source>
        <dbReference type="EMBL" id="PON89770.1"/>
    </source>
</evidence>
<dbReference type="AlphaFoldDB" id="A0A2P5EW60"/>
<sequence>MVNCLPRLYRLASSKNEIISSLRRLEHFISSGRYSWSLGFSQSLSERELEEVSNLILALEGVRCHVEDVDKRVWHSDKSGRLVRYVWKNCRGEGPLVSSLSLCFSNVVKDADRFWGLLGLASTLSSYLQATSRIGKTQS</sequence>
<accession>A0A2P5EW60</accession>
<protein>
    <submittedName>
        <fullName evidence="1">Uncharacterized protein</fullName>
    </submittedName>
</protein>
<reference evidence="2" key="1">
    <citation type="submission" date="2016-06" db="EMBL/GenBank/DDBJ databases">
        <title>Parallel loss of symbiosis genes in relatives of nitrogen-fixing non-legume Parasponia.</title>
        <authorList>
            <person name="Van Velzen R."/>
            <person name="Holmer R."/>
            <person name="Bu F."/>
            <person name="Rutten L."/>
            <person name="Van Zeijl A."/>
            <person name="Liu W."/>
            <person name="Santuari L."/>
            <person name="Cao Q."/>
            <person name="Sharma T."/>
            <person name="Shen D."/>
            <person name="Roswanjaya Y."/>
            <person name="Wardhani T."/>
            <person name="Kalhor M.S."/>
            <person name="Jansen J."/>
            <person name="Van den Hoogen J."/>
            <person name="Gungor B."/>
            <person name="Hartog M."/>
            <person name="Hontelez J."/>
            <person name="Verver J."/>
            <person name="Yang W.-C."/>
            <person name="Schijlen E."/>
            <person name="Repin R."/>
            <person name="Schilthuizen M."/>
            <person name="Schranz E."/>
            <person name="Heidstra R."/>
            <person name="Miyata K."/>
            <person name="Fedorova E."/>
            <person name="Kohlen W."/>
            <person name="Bisseling T."/>
            <person name="Smit S."/>
            <person name="Geurts R."/>
        </authorList>
    </citation>
    <scope>NUCLEOTIDE SEQUENCE [LARGE SCALE GENOMIC DNA]</scope>
    <source>
        <strain evidence="2">cv. RG33-2</strain>
    </source>
</reference>
<name>A0A2P5EW60_TREOI</name>
<dbReference type="EMBL" id="JXTC01000090">
    <property type="protein sequence ID" value="PON89770.1"/>
    <property type="molecule type" value="Genomic_DNA"/>
</dbReference>
<gene>
    <name evidence="1" type="ORF">TorRG33x02_144500</name>
</gene>
<proteinExistence type="predicted"/>
<keyword evidence="2" id="KW-1185">Reference proteome</keyword>
<evidence type="ECO:0000313" key="2">
    <source>
        <dbReference type="Proteomes" id="UP000237000"/>
    </source>
</evidence>
<dbReference type="Proteomes" id="UP000237000">
    <property type="component" value="Unassembled WGS sequence"/>
</dbReference>
<comment type="caution">
    <text evidence="1">The sequence shown here is derived from an EMBL/GenBank/DDBJ whole genome shotgun (WGS) entry which is preliminary data.</text>
</comment>
<organism evidence="1 2">
    <name type="scientific">Trema orientale</name>
    <name type="common">Charcoal tree</name>
    <name type="synonym">Celtis orientalis</name>
    <dbReference type="NCBI Taxonomy" id="63057"/>
    <lineage>
        <taxon>Eukaryota</taxon>
        <taxon>Viridiplantae</taxon>
        <taxon>Streptophyta</taxon>
        <taxon>Embryophyta</taxon>
        <taxon>Tracheophyta</taxon>
        <taxon>Spermatophyta</taxon>
        <taxon>Magnoliopsida</taxon>
        <taxon>eudicotyledons</taxon>
        <taxon>Gunneridae</taxon>
        <taxon>Pentapetalae</taxon>
        <taxon>rosids</taxon>
        <taxon>fabids</taxon>
        <taxon>Rosales</taxon>
        <taxon>Cannabaceae</taxon>
        <taxon>Trema</taxon>
    </lineage>
</organism>